<dbReference type="Gene3D" id="1.25.40.10">
    <property type="entry name" value="Tetratricopeptide repeat domain"/>
    <property type="match status" value="1"/>
</dbReference>
<keyword evidence="3" id="KW-1185">Reference proteome</keyword>
<name>A0ABZ1UQK0_9BURK</name>
<dbReference type="SMART" id="SM00671">
    <property type="entry name" value="SEL1"/>
    <property type="match status" value="1"/>
</dbReference>
<dbReference type="Pfam" id="PF19933">
    <property type="entry name" value="DUF6396"/>
    <property type="match status" value="1"/>
</dbReference>
<feature type="domain" description="DUF6396" evidence="1">
    <location>
        <begin position="277"/>
        <end position="338"/>
    </location>
</feature>
<dbReference type="InterPro" id="IPR006597">
    <property type="entry name" value="Sel1-like"/>
</dbReference>
<dbReference type="InterPro" id="IPR050767">
    <property type="entry name" value="Sel1_AlgK"/>
</dbReference>
<dbReference type="PANTHER" id="PTHR11102">
    <property type="entry name" value="SEL-1-LIKE PROTEIN"/>
    <property type="match status" value="1"/>
</dbReference>
<dbReference type="PANTHER" id="PTHR11102:SF160">
    <property type="entry name" value="ERAD-ASSOCIATED E3 UBIQUITIN-PROTEIN LIGASE COMPONENT HRD3"/>
    <property type="match status" value="1"/>
</dbReference>
<reference evidence="2 3" key="1">
    <citation type="journal article" date="2019" name="Int. J. Syst. Evol. Microbiol.">
        <title>The Draft Whole-Genome Sequence of the Antibiotic Producer Empedobacter haloabium ATCC 31962 Provides Indications for Its Taxonomic Reclassification.</title>
        <authorList>
            <person name="Miess H."/>
            <person name="Arlt P."/>
            <person name="Apel A.K."/>
            <person name="Weber T."/>
            <person name="Nieselt K."/>
            <person name="Hanssen F."/>
            <person name="Czemmel S."/>
            <person name="Nahnsen S."/>
            <person name="Gross H."/>
        </authorList>
    </citation>
    <scope>NUCLEOTIDE SEQUENCE [LARGE SCALE GENOMIC DNA]</scope>
    <source>
        <strain evidence="2 3">ATCC 31962</strain>
    </source>
</reference>
<dbReference type="EMBL" id="CP136508">
    <property type="protein sequence ID" value="WUR14981.1"/>
    <property type="molecule type" value="Genomic_DNA"/>
</dbReference>
<evidence type="ECO:0000313" key="2">
    <source>
        <dbReference type="EMBL" id="WUR14981.1"/>
    </source>
</evidence>
<protein>
    <submittedName>
        <fullName evidence="2">PAAR domain-containing protein</fullName>
    </submittedName>
</protein>
<sequence length="456" mass="50021">MKHPKLRKLSYGMLTALAAACLYMAFQVPYRSYKAEQALPRNEKLALFNPHRTGFTCEIEATKVPPIDAQADAWFHEARALEGPDTWEVDRDYKKIVQLTRAATERRHWKAMLNLASLYLEKRDPPHGPDDALALVEEAMRLGIPAAYDRMGTYYMEGLGVPADATRAFAFWQKAAEMGSPHAMAYLGDKISATWDSPKDGFWANIPVATKMLGCALGQGYGPAASTLYYLQAWPRSPNGSRSGPRNAATKAQALRTLQQGIRLGCADCARFLFVEFERPHDLADMLVPHLDKARSERYYILDDALRSNPDLRLPNLDKILPLSPAQLPQWNGDKKALIEAAKGVTLKRPQAEPGAASQANGRAHLGAAYDLRPVRASRKRRAQPAMAPGLAGRGTALPEFVMGLEAALAGDMTTCPKCKGDYPIQPDGAGARHQGRPYAYDGDMTACGAKLISSL</sequence>
<dbReference type="Pfam" id="PF08238">
    <property type="entry name" value="Sel1"/>
    <property type="match status" value="1"/>
</dbReference>
<dbReference type="InterPro" id="IPR045653">
    <property type="entry name" value="DUF6396"/>
</dbReference>
<dbReference type="Proteomes" id="UP000321323">
    <property type="component" value="Chromosome"/>
</dbReference>
<dbReference type="CDD" id="cd14744">
    <property type="entry name" value="PAAR_CT_2"/>
    <property type="match status" value="1"/>
</dbReference>
<proteinExistence type="predicted"/>
<dbReference type="InterPro" id="IPR011990">
    <property type="entry name" value="TPR-like_helical_dom_sf"/>
</dbReference>
<dbReference type="PROSITE" id="PS51257">
    <property type="entry name" value="PROKAR_LIPOPROTEIN"/>
    <property type="match status" value="1"/>
</dbReference>
<evidence type="ECO:0000313" key="3">
    <source>
        <dbReference type="Proteomes" id="UP000321323"/>
    </source>
</evidence>
<dbReference type="InterPro" id="IPR008727">
    <property type="entry name" value="PAAR_motif"/>
</dbReference>
<evidence type="ECO:0000259" key="1">
    <source>
        <dbReference type="Pfam" id="PF19933"/>
    </source>
</evidence>
<organism evidence="2 3">
    <name type="scientific">[Empedobacter] haloabium</name>
    <dbReference type="NCBI Taxonomy" id="592317"/>
    <lineage>
        <taxon>Bacteria</taxon>
        <taxon>Pseudomonadati</taxon>
        <taxon>Pseudomonadota</taxon>
        <taxon>Betaproteobacteria</taxon>
        <taxon>Burkholderiales</taxon>
        <taxon>Oxalobacteraceae</taxon>
        <taxon>Telluria group</taxon>
        <taxon>Telluria group incertae sedis</taxon>
    </lineage>
</organism>
<dbReference type="SUPFAM" id="SSF81901">
    <property type="entry name" value="HCP-like"/>
    <property type="match status" value="1"/>
</dbReference>
<dbReference type="Pfam" id="PF05488">
    <property type="entry name" value="PAAR_motif"/>
    <property type="match status" value="1"/>
</dbReference>
<gene>
    <name evidence="2" type="ORF">E7V67_007695</name>
</gene>
<accession>A0ABZ1UQK0</accession>